<dbReference type="Pfam" id="PF09932">
    <property type="entry name" value="DUF2164"/>
    <property type="match status" value="1"/>
</dbReference>
<comment type="caution">
    <text evidence="1">The sequence shown here is derived from an EMBL/GenBank/DDBJ whole genome shotgun (WGS) entry which is preliminary data.</text>
</comment>
<dbReference type="EMBL" id="BOVJ01000064">
    <property type="protein sequence ID" value="GIQ63478.1"/>
    <property type="molecule type" value="Genomic_DNA"/>
</dbReference>
<name>A0ABQ4N5L0_9BACL</name>
<reference evidence="1 2" key="1">
    <citation type="submission" date="2021-04" db="EMBL/GenBank/DDBJ databases">
        <title>Draft genome sequence of Paenibacillus cisolokensis, LC2-13A.</title>
        <authorList>
            <person name="Uke A."/>
            <person name="Chhe C."/>
            <person name="Baramee S."/>
            <person name="Kosugi A."/>
        </authorList>
    </citation>
    <scope>NUCLEOTIDE SEQUENCE [LARGE SCALE GENOMIC DNA]</scope>
    <source>
        <strain evidence="1 2">LC2-13A</strain>
    </source>
</reference>
<proteinExistence type="predicted"/>
<accession>A0ABQ4N5L0</accession>
<dbReference type="RefSeq" id="WP_213528622.1">
    <property type="nucleotide sequence ID" value="NZ_BOVJ01000064.1"/>
</dbReference>
<sequence length="84" mass="9925">MVFKLPREEKEALIERIRLYFEEERSETIGRLAAEQLLDWMLGEIGPYAYNQGVEDARVLIAERSQSLDDELYALKRIKPAQRR</sequence>
<dbReference type="InterPro" id="IPR018680">
    <property type="entry name" value="DUF2164"/>
</dbReference>
<organism evidence="1 2">
    <name type="scientific">Paenibacillus cisolokensis</name>
    <dbReference type="NCBI Taxonomy" id="1658519"/>
    <lineage>
        <taxon>Bacteria</taxon>
        <taxon>Bacillati</taxon>
        <taxon>Bacillota</taxon>
        <taxon>Bacilli</taxon>
        <taxon>Bacillales</taxon>
        <taxon>Paenibacillaceae</taxon>
        <taxon>Paenibacillus</taxon>
    </lineage>
</organism>
<gene>
    <name evidence="1" type="ORF">PACILC2_20460</name>
</gene>
<evidence type="ECO:0000313" key="2">
    <source>
        <dbReference type="Proteomes" id="UP000680304"/>
    </source>
</evidence>
<evidence type="ECO:0008006" key="3">
    <source>
        <dbReference type="Google" id="ProtNLM"/>
    </source>
</evidence>
<dbReference type="Proteomes" id="UP000680304">
    <property type="component" value="Unassembled WGS sequence"/>
</dbReference>
<evidence type="ECO:0000313" key="1">
    <source>
        <dbReference type="EMBL" id="GIQ63478.1"/>
    </source>
</evidence>
<keyword evidence="2" id="KW-1185">Reference proteome</keyword>
<protein>
    <recommendedName>
        <fullName evidence="3">DUF2164 domain-containing protein</fullName>
    </recommendedName>
</protein>